<evidence type="ECO:0000313" key="2">
    <source>
        <dbReference type="EMBL" id="JAH89004.1"/>
    </source>
</evidence>
<keyword evidence="1" id="KW-0812">Transmembrane</keyword>
<proteinExistence type="predicted"/>
<organism evidence="2">
    <name type="scientific">Anguilla anguilla</name>
    <name type="common">European freshwater eel</name>
    <name type="synonym">Muraena anguilla</name>
    <dbReference type="NCBI Taxonomy" id="7936"/>
    <lineage>
        <taxon>Eukaryota</taxon>
        <taxon>Metazoa</taxon>
        <taxon>Chordata</taxon>
        <taxon>Craniata</taxon>
        <taxon>Vertebrata</taxon>
        <taxon>Euteleostomi</taxon>
        <taxon>Actinopterygii</taxon>
        <taxon>Neopterygii</taxon>
        <taxon>Teleostei</taxon>
        <taxon>Anguilliformes</taxon>
        <taxon>Anguillidae</taxon>
        <taxon>Anguilla</taxon>
    </lineage>
</organism>
<sequence>MCNSVLYQIINVKETATWSHGFIRSTHLIGVYSTLFAFAVWFWVCF</sequence>
<evidence type="ECO:0000256" key="1">
    <source>
        <dbReference type="SAM" id="Phobius"/>
    </source>
</evidence>
<name>A0A0E9WF40_ANGAN</name>
<reference evidence="2" key="1">
    <citation type="submission" date="2014-11" db="EMBL/GenBank/DDBJ databases">
        <authorList>
            <person name="Amaro Gonzalez C."/>
        </authorList>
    </citation>
    <scope>NUCLEOTIDE SEQUENCE</scope>
</reference>
<keyword evidence="1" id="KW-0472">Membrane</keyword>
<keyword evidence="1" id="KW-1133">Transmembrane helix</keyword>
<protein>
    <submittedName>
        <fullName evidence="2">Uncharacterized protein</fullName>
    </submittedName>
</protein>
<reference evidence="2" key="2">
    <citation type="journal article" date="2015" name="Fish Shellfish Immunol.">
        <title>Early steps in the European eel (Anguilla anguilla)-Vibrio vulnificus interaction in the gills: Role of the RtxA13 toxin.</title>
        <authorList>
            <person name="Callol A."/>
            <person name="Pajuelo D."/>
            <person name="Ebbesson L."/>
            <person name="Teles M."/>
            <person name="MacKenzie S."/>
            <person name="Amaro C."/>
        </authorList>
    </citation>
    <scope>NUCLEOTIDE SEQUENCE</scope>
</reference>
<feature type="transmembrane region" description="Helical" evidence="1">
    <location>
        <begin position="21"/>
        <end position="44"/>
    </location>
</feature>
<dbReference type="EMBL" id="GBXM01019573">
    <property type="protein sequence ID" value="JAH89004.1"/>
    <property type="molecule type" value="Transcribed_RNA"/>
</dbReference>
<dbReference type="AlphaFoldDB" id="A0A0E9WF40"/>
<accession>A0A0E9WF40</accession>